<protein>
    <recommendedName>
        <fullName evidence="2">DUF6705 domain-containing protein</fullName>
    </recommendedName>
</protein>
<evidence type="ECO:0000259" key="2">
    <source>
        <dbReference type="Pfam" id="PF20448"/>
    </source>
</evidence>
<evidence type="ECO:0000313" key="4">
    <source>
        <dbReference type="Proteomes" id="UP000321938"/>
    </source>
</evidence>
<dbReference type="EMBL" id="VOSB01000058">
    <property type="protein sequence ID" value="TXE14887.1"/>
    <property type="molecule type" value="Genomic_DNA"/>
</dbReference>
<reference evidence="3 4" key="1">
    <citation type="submission" date="2019-08" db="EMBL/GenBank/DDBJ databases">
        <title>Genome of Psychroserpens burtonensis ACAM 167.</title>
        <authorList>
            <person name="Bowman J.P."/>
        </authorList>
    </citation>
    <scope>NUCLEOTIDE SEQUENCE [LARGE SCALE GENOMIC DNA]</scope>
    <source>
        <strain evidence="3 4">ACAM 167</strain>
    </source>
</reference>
<evidence type="ECO:0000313" key="3">
    <source>
        <dbReference type="EMBL" id="TXE14887.1"/>
    </source>
</evidence>
<dbReference type="RefSeq" id="WP_147232217.1">
    <property type="nucleotide sequence ID" value="NZ_VOSB01000058.1"/>
</dbReference>
<sequence>MKYIYILLLLLTFVISSCKAQNAPLYRIDRDNPEGTHFKDLDNNLSDFVGTWRWQSNDSIVTITFQKWEDIFFEDTNQYEDMLVGAYKFAVNSLVIQDYLAQLNDNSIYIYEHNIAGNTILHKGQYPKCDDCDINQGRVSVYFTDPLYEYLNSAMVLRHKIEDDVEKIDVIFYSFSGSVIPNIDSPSDNRIPYGNYTFTKQ</sequence>
<evidence type="ECO:0000256" key="1">
    <source>
        <dbReference type="SAM" id="SignalP"/>
    </source>
</evidence>
<feature type="chain" id="PRO_5022891218" description="DUF6705 domain-containing protein" evidence="1">
    <location>
        <begin position="21"/>
        <end position="201"/>
    </location>
</feature>
<proteinExistence type="predicted"/>
<dbReference type="InterPro" id="IPR046551">
    <property type="entry name" value="DUF6705"/>
</dbReference>
<dbReference type="OrthoDB" id="1261237at2"/>
<dbReference type="AlphaFoldDB" id="A0A5C7B380"/>
<dbReference type="Proteomes" id="UP000321938">
    <property type="component" value="Unassembled WGS sequence"/>
</dbReference>
<organism evidence="3 4">
    <name type="scientific">Psychroserpens burtonensis</name>
    <dbReference type="NCBI Taxonomy" id="49278"/>
    <lineage>
        <taxon>Bacteria</taxon>
        <taxon>Pseudomonadati</taxon>
        <taxon>Bacteroidota</taxon>
        <taxon>Flavobacteriia</taxon>
        <taxon>Flavobacteriales</taxon>
        <taxon>Flavobacteriaceae</taxon>
        <taxon>Psychroserpens</taxon>
    </lineage>
</organism>
<comment type="caution">
    <text evidence="3">The sequence shown here is derived from an EMBL/GenBank/DDBJ whole genome shotgun (WGS) entry which is preliminary data.</text>
</comment>
<dbReference type="PROSITE" id="PS51257">
    <property type="entry name" value="PROKAR_LIPOPROTEIN"/>
    <property type="match status" value="1"/>
</dbReference>
<dbReference type="Pfam" id="PF20448">
    <property type="entry name" value="DUF6705"/>
    <property type="match status" value="1"/>
</dbReference>
<keyword evidence="1" id="KW-0732">Signal</keyword>
<name>A0A5C7B380_9FLAO</name>
<feature type="signal peptide" evidence="1">
    <location>
        <begin position="1"/>
        <end position="20"/>
    </location>
</feature>
<gene>
    <name evidence="3" type="ORF">ES692_17735</name>
</gene>
<accession>A0A5C7B380</accession>
<keyword evidence="4" id="KW-1185">Reference proteome</keyword>
<feature type="domain" description="DUF6705" evidence="2">
    <location>
        <begin position="1"/>
        <end position="201"/>
    </location>
</feature>